<evidence type="ECO:0000313" key="1">
    <source>
        <dbReference type="EMBL" id="CAF3040385.1"/>
    </source>
</evidence>
<evidence type="ECO:0000313" key="2">
    <source>
        <dbReference type="Proteomes" id="UP000675881"/>
    </source>
</evidence>
<accession>A0A7R8D928</accession>
<name>A0A7R8D928_LEPSM</name>
<dbReference type="OrthoDB" id="331263at2759"/>
<dbReference type="Proteomes" id="UP000675881">
    <property type="component" value="Chromosome 9"/>
</dbReference>
<sequence>MLTQANMSTNGYQILMIGIFFLLCSLSVLAHLPLASSFSDEYKEELFLTPLGRNGNYIGAFFKLTTSTADASGDHYNIFPRPIGELLEEHGLREFKVTLGRGVWRSNIWGWPPSSSSPPGAVVSAWFENGKMNKKGWKGFVNALSGQLCASLNFLDEAHTLSPSYSFYPEGAYYKESTVNMSNFRMASLPGENCIGVYEVFSELDFIMIAPLLKTANIVWNSKEDSYSISPKNIPYESNPRGHLSFDIRSLLERGINNLQWHYTLGNIIRNEIPPPVISTRFLSGYGQEKGGIVTKVTNSLSKELPIVYLDVIPWYLRIFIHTLSITTEEGAKVEPLKIEFIPGRDRERPYILELVLNLPPHSVTSISIEFERSLLKWLEYPPDANKGFYIGSALISTLIANDMNITDYIVQLKTSESPDFPQLLRLYTEVLLLAL</sequence>
<dbReference type="PANTHER" id="PTHR12959:SF11">
    <property type="entry name" value="GPI TRANSAMIDASE COMPONENT PIG-T"/>
    <property type="match status" value="1"/>
</dbReference>
<dbReference type="AlphaFoldDB" id="A0A7R8D928"/>
<protein>
    <submittedName>
        <fullName evidence="1">PIGT</fullName>
    </submittedName>
</protein>
<organism evidence="1 2">
    <name type="scientific">Lepeophtheirus salmonis</name>
    <name type="common">Salmon louse</name>
    <name type="synonym">Caligus salmonis</name>
    <dbReference type="NCBI Taxonomy" id="72036"/>
    <lineage>
        <taxon>Eukaryota</taxon>
        <taxon>Metazoa</taxon>
        <taxon>Ecdysozoa</taxon>
        <taxon>Arthropoda</taxon>
        <taxon>Crustacea</taxon>
        <taxon>Multicrustacea</taxon>
        <taxon>Hexanauplia</taxon>
        <taxon>Copepoda</taxon>
        <taxon>Siphonostomatoida</taxon>
        <taxon>Caligidae</taxon>
        <taxon>Lepeophtheirus</taxon>
    </lineage>
</organism>
<gene>
    <name evidence="1" type="ORF">LSAA_14743</name>
</gene>
<dbReference type="GO" id="GO:0042765">
    <property type="term" value="C:GPI-anchor transamidase complex"/>
    <property type="evidence" value="ECO:0007669"/>
    <property type="project" value="InterPro"/>
</dbReference>
<dbReference type="GO" id="GO:0016255">
    <property type="term" value="P:attachment of GPI anchor to protein"/>
    <property type="evidence" value="ECO:0007669"/>
    <property type="project" value="InterPro"/>
</dbReference>
<dbReference type="PANTHER" id="PTHR12959">
    <property type="entry name" value="GPI TRANSAMIDASE COMPONENT PIG-T-RELATED"/>
    <property type="match status" value="1"/>
</dbReference>
<keyword evidence="2" id="KW-1185">Reference proteome</keyword>
<proteinExistence type="predicted"/>
<dbReference type="Pfam" id="PF04113">
    <property type="entry name" value="Gpi16"/>
    <property type="match status" value="2"/>
</dbReference>
<dbReference type="EMBL" id="HG994588">
    <property type="protein sequence ID" value="CAF3040385.1"/>
    <property type="molecule type" value="Genomic_DNA"/>
</dbReference>
<reference evidence="1" key="1">
    <citation type="submission" date="2021-02" db="EMBL/GenBank/DDBJ databases">
        <authorList>
            <person name="Bekaert M."/>
        </authorList>
    </citation>
    <scope>NUCLEOTIDE SEQUENCE</scope>
    <source>
        <strain evidence="1">IoA-00</strain>
    </source>
</reference>
<dbReference type="InterPro" id="IPR007245">
    <property type="entry name" value="PIG-T"/>
</dbReference>